<dbReference type="RefSeq" id="WP_342160197.1">
    <property type="nucleotide sequence ID" value="NZ_JBCDNA010000002.1"/>
</dbReference>
<evidence type="ECO:0000256" key="1">
    <source>
        <dbReference type="SAM" id="SignalP"/>
    </source>
</evidence>
<organism evidence="2 3">
    <name type="scientific">Lutimonas vermicola</name>
    <dbReference type="NCBI Taxonomy" id="414288"/>
    <lineage>
        <taxon>Bacteria</taxon>
        <taxon>Pseudomonadati</taxon>
        <taxon>Bacteroidota</taxon>
        <taxon>Flavobacteriia</taxon>
        <taxon>Flavobacteriales</taxon>
        <taxon>Flavobacteriaceae</taxon>
        <taxon>Lutimonas</taxon>
    </lineage>
</organism>
<protein>
    <submittedName>
        <fullName evidence="2">DUF3179 domain-containing (Seleno)protein</fullName>
    </submittedName>
</protein>
<feature type="signal peptide" evidence="1">
    <location>
        <begin position="1"/>
        <end position="18"/>
    </location>
</feature>
<gene>
    <name evidence="2" type="ORF">AABB81_09580</name>
</gene>
<keyword evidence="3" id="KW-1185">Reference proteome</keyword>
<dbReference type="PROSITE" id="PS51257">
    <property type="entry name" value="PROKAR_LIPOPROTEIN"/>
    <property type="match status" value="1"/>
</dbReference>
<accession>A0ABU9L199</accession>
<evidence type="ECO:0000313" key="3">
    <source>
        <dbReference type="Proteomes" id="UP001474120"/>
    </source>
</evidence>
<reference evidence="2 3" key="1">
    <citation type="submission" date="2024-04" db="EMBL/GenBank/DDBJ databases">
        <title>whole genome sequencing of Lutimonas vermicola strain IMCC1616.</title>
        <authorList>
            <person name="Bae S.S."/>
        </authorList>
    </citation>
    <scope>NUCLEOTIDE SEQUENCE [LARGE SCALE GENOMIC DNA]</scope>
    <source>
        <strain evidence="2 3">IMCC1616</strain>
    </source>
</reference>
<comment type="caution">
    <text evidence="2">The sequence shown here is derived from an EMBL/GenBank/DDBJ whole genome shotgun (WGS) entry which is preliminary data.</text>
</comment>
<proteinExistence type="predicted"/>
<name>A0ABU9L199_9FLAO</name>
<keyword evidence="1" id="KW-0732">Signal</keyword>
<dbReference type="EMBL" id="JBCDNA010000002">
    <property type="protein sequence ID" value="MEL4456144.1"/>
    <property type="molecule type" value="Genomic_DNA"/>
</dbReference>
<dbReference type="InterPro" id="IPR021516">
    <property type="entry name" value="DUF3179"/>
</dbReference>
<dbReference type="Pfam" id="PF11376">
    <property type="entry name" value="DUF3179"/>
    <property type="match status" value="1"/>
</dbReference>
<feature type="chain" id="PRO_5046120541" evidence="1">
    <location>
        <begin position="19"/>
        <end position="347"/>
    </location>
</feature>
<sequence length="347" mass="39122">MKKIILLISLVYFAVSCADSDDMGQNVNDAPQLDNFDWTIPSGLINGSDNPFPLAKDPKLFKVSEVQFLSDESLAAVAYIEGEIRVYPYLYLNSFESVNDQVNGISYALTYCPQTQSALLINNRFKTDNFVLRASGYLLYDNVILKDESSETYWSQMLGQCIKGRYAGEFSGTFNFVEMTWKTVRTNFPDAKVFTISSISQSSNNTQANKADVKVGDLVYGIIGRTTSQQFASAEAVKNTEVFIYHYDDFGDQTELLTDNIANKQTLIIGNRNDHYITSYINDGTAVFQAVQNKFPIVMKDSEDNYWNVFGVAVEGPRTGQQLASPVGFFALFWAWDEFYDDFNFVD</sequence>
<dbReference type="Proteomes" id="UP001474120">
    <property type="component" value="Unassembled WGS sequence"/>
</dbReference>
<evidence type="ECO:0000313" key="2">
    <source>
        <dbReference type="EMBL" id="MEL4456144.1"/>
    </source>
</evidence>